<keyword evidence="4" id="KW-1185">Reference proteome</keyword>
<evidence type="ECO:0000259" key="2">
    <source>
        <dbReference type="Pfam" id="PF08593"/>
    </source>
</evidence>
<reference evidence="3" key="1">
    <citation type="submission" date="2023-06" db="EMBL/GenBank/DDBJ databases">
        <authorList>
            <consortium name="Lawrence Berkeley National Laboratory"/>
            <person name="Ahrendt S."/>
            <person name="Sahu N."/>
            <person name="Indic B."/>
            <person name="Wong-Bajracharya J."/>
            <person name="Merenyi Z."/>
            <person name="Ke H.-M."/>
            <person name="Monk M."/>
            <person name="Kocsube S."/>
            <person name="Drula E."/>
            <person name="Lipzen A."/>
            <person name="Balint B."/>
            <person name="Henrissat B."/>
            <person name="Andreopoulos B."/>
            <person name="Martin F.M."/>
            <person name="Harder C.B."/>
            <person name="Rigling D."/>
            <person name="Ford K.L."/>
            <person name="Foster G.D."/>
            <person name="Pangilinan J."/>
            <person name="Papanicolaou A."/>
            <person name="Barry K."/>
            <person name="LaButti K."/>
            <person name="Viragh M."/>
            <person name="Koriabine M."/>
            <person name="Yan M."/>
            <person name="Riley R."/>
            <person name="Champramary S."/>
            <person name="Plett K.L."/>
            <person name="Tsai I.J."/>
            <person name="Slot J."/>
            <person name="Sipos G."/>
            <person name="Plett J."/>
            <person name="Nagy L.G."/>
            <person name="Grigoriev I.V."/>
        </authorList>
    </citation>
    <scope>NUCLEOTIDE SEQUENCE</scope>
    <source>
        <strain evidence="3">HWK02</strain>
    </source>
</reference>
<dbReference type="Proteomes" id="UP001175228">
    <property type="component" value="Unassembled WGS sequence"/>
</dbReference>
<comment type="similarity">
    <text evidence="1">Belongs to the UPF0612 family.</text>
</comment>
<evidence type="ECO:0000313" key="4">
    <source>
        <dbReference type="Proteomes" id="UP001175228"/>
    </source>
</evidence>
<gene>
    <name evidence="3" type="ORF">EDD18DRAFT_1459587</name>
</gene>
<sequence length="195" mass="22449">MPADRIIASESPSLQDVANANIFLADIRHSAERGGVNRTTEEDIAKVTVYRHAVLSAYVDPDALSVKFYSMWGILKHPADQNNDMPAWARALEERLNQRFTALERRFTALEVMSTKTYNRTCSRERRIPYMMVPSRDGIDPTGRENNPLPPLRTVEDLQNLTPAQLNNYMDFYHLHHVRRTTREAKLDLLRNQVA</sequence>
<proteinExistence type="inferred from homology"/>
<organism evidence="3 4">
    <name type="scientific">Armillaria luteobubalina</name>
    <dbReference type="NCBI Taxonomy" id="153913"/>
    <lineage>
        <taxon>Eukaryota</taxon>
        <taxon>Fungi</taxon>
        <taxon>Dikarya</taxon>
        <taxon>Basidiomycota</taxon>
        <taxon>Agaricomycotina</taxon>
        <taxon>Agaricomycetes</taxon>
        <taxon>Agaricomycetidae</taxon>
        <taxon>Agaricales</taxon>
        <taxon>Marasmiineae</taxon>
        <taxon>Physalacriaceae</taxon>
        <taxon>Armillaria</taxon>
    </lineage>
</organism>
<comment type="caution">
    <text evidence="3">The sequence shown here is derived from an EMBL/GenBank/DDBJ whole genome shotgun (WGS) entry which is preliminary data.</text>
</comment>
<evidence type="ECO:0000313" key="3">
    <source>
        <dbReference type="EMBL" id="KAK0500911.1"/>
    </source>
</evidence>
<dbReference type="EMBL" id="JAUEPU010000007">
    <property type="protein sequence ID" value="KAK0500911.1"/>
    <property type="molecule type" value="Genomic_DNA"/>
</dbReference>
<feature type="domain" description="Mug135-like C-terminal" evidence="2">
    <location>
        <begin position="117"/>
        <end position="192"/>
    </location>
</feature>
<name>A0AA39QEE0_9AGAR</name>
<evidence type="ECO:0000256" key="1">
    <source>
        <dbReference type="ARBA" id="ARBA00005788"/>
    </source>
</evidence>
<dbReference type="AlphaFoldDB" id="A0AA39QEE0"/>
<protein>
    <recommendedName>
        <fullName evidence="2">Mug135-like C-terminal domain-containing protein</fullName>
    </recommendedName>
</protein>
<accession>A0AA39QEE0</accession>
<dbReference type="Pfam" id="PF08593">
    <property type="entry name" value="Mug135_C"/>
    <property type="match status" value="1"/>
</dbReference>
<dbReference type="InterPro" id="IPR013902">
    <property type="entry name" value="Mug135-like_C"/>
</dbReference>